<dbReference type="InterPro" id="IPR006671">
    <property type="entry name" value="Cyclin_N"/>
</dbReference>
<feature type="domain" description="Cyclin-like" evidence="7">
    <location>
        <begin position="305"/>
        <end position="387"/>
    </location>
</feature>
<evidence type="ECO:0000256" key="3">
    <source>
        <dbReference type="ARBA" id="ARBA00023127"/>
    </source>
</evidence>
<dbReference type="GO" id="GO:0016538">
    <property type="term" value="F:cyclin-dependent protein serine/threonine kinase regulator activity"/>
    <property type="evidence" value="ECO:0007669"/>
    <property type="project" value="InterPro"/>
</dbReference>
<dbReference type="InterPro" id="IPR004367">
    <property type="entry name" value="Cyclin_C-dom"/>
</dbReference>
<dbReference type="SMART" id="SM01332">
    <property type="entry name" value="Cyclin_C"/>
    <property type="match status" value="1"/>
</dbReference>
<sequence>MGNHQQRDVPVSGAAKQNICSPGGNNRRVLGDIGNLVNVQGVVGIQGKALRNRPVTRSFVAQLLSNAQDAHEKRHIPAIPVGAVAKRVASMAITVKPMPDTVIQISPDTEEINKKPKSHRRSSKKKVHTLTSVLTARSKAACGGDANNKPKETIVDIDGADANNILAAVEYVDDLYKFYKLTETSSMVHDYMDSQNQINGFMRMILVDWLIEVHNHFELTPETLYLTINIVDRYFAMSQVVRREMQLVGISAMLIASKYEEIWAPEVNDFVYISDMAYTREQILVMEKSILGKLGWTLTVPTPYHFLVRFVKAAVADKEMEDMTFFLAELGLMRYAMIKYCPSMFAASAVYAAQSTLKKTPLWNETLKFHTGFAEAQLIECAKKLVGFHSAAPEHTLGVVYKKYSSSERSAVALHPPANNLLD</sequence>
<feature type="region of interest" description="Disordered" evidence="6">
    <location>
        <begin position="1"/>
        <end position="24"/>
    </location>
</feature>
<keyword evidence="3 5" id="KW-0195">Cyclin</keyword>
<organism evidence="9 10">
    <name type="scientific">Papaver nudicaule</name>
    <name type="common">Iceland poppy</name>
    <dbReference type="NCBI Taxonomy" id="74823"/>
    <lineage>
        <taxon>Eukaryota</taxon>
        <taxon>Viridiplantae</taxon>
        <taxon>Streptophyta</taxon>
        <taxon>Embryophyta</taxon>
        <taxon>Tracheophyta</taxon>
        <taxon>Spermatophyta</taxon>
        <taxon>Magnoliopsida</taxon>
        <taxon>Ranunculales</taxon>
        <taxon>Papaveraceae</taxon>
        <taxon>Papaveroideae</taxon>
        <taxon>Papaver</taxon>
    </lineage>
</organism>
<dbReference type="FunFam" id="1.10.472.10:FF:000001">
    <property type="entry name" value="G2/mitotic-specific cyclin"/>
    <property type="match status" value="1"/>
</dbReference>
<dbReference type="InterPro" id="IPR046965">
    <property type="entry name" value="Cyclin_A/B-like"/>
</dbReference>
<name>A0AA42AXK7_PAPNU</name>
<evidence type="ECO:0000256" key="4">
    <source>
        <dbReference type="ARBA" id="ARBA00023306"/>
    </source>
</evidence>
<accession>A0AA42AXK7</accession>
<dbReference type="GO" id="GO:0010332">
    <property type="term" value="P:response to gamma radiation"/>
    <property type="evidence" value="ECO:0007669"/>
    <property type="project" value="UniProtKB-ARBA"/>
</dbReference>
<dbReference type="FunFam" id="1.10.472.10:FF:000032">
    <property type="entry name" value="G2/mitotic-specific cyclin-1"/>
    <property type="match status" value="1"/>
</dbReference>
<proteinExistence type="inferred from homology"/>
<protein>
    <submittedName>
        <fullName evidence="9">Uncharacterized protein</fullName>
    </submittedName>
</protein>
<dbReference type="PROSITE" id="PS00292">
    <property type="entry name" value="CYCLINS"/>
    <property type="match status" value="1"/>
</dbReference>
<dbReference type="InterPro" id="IPR013763">
    <property type="entry name" value="Cyclin-like_dom"/>
</dbReference>
<comment type="similarity">
    <text evidence="1">Belongs to the cyclin family. Cyclin AB subfamily.</text>
</comment>
<evidence type="ECO:0000256" key="5">
    <source>
        <dbReference type="RuleBase" id="RU000383"/>
    </source>
</evidence>
<evidence type="ECO:0000256" key="6">
    <source>
        <dbReference type="SAM" id="MobiDB-lite"/>
    </source>
</evidence>
<evidence type="ECO:0000259" key="8">
    <source>
        <dbReference type="SMART" id="SM01332"/>
    </source>
</evidence>
<feature type="domain" description="Cyclin C-terminal" evidence="8">
    <location>
        <begin position="301"/>
        <end position="418"/>
    </location>
</feature>
<gene>
    <name evidence="9" type="ORF">MKW94_023305</name>
</gene>
<dbReference type="Pfam" id="PF02984">
    <property type="entry name" value="Cyclin_C"/>
    <property type="match status" value="1"/>
</dbReference>
<dbReference type="Gene3D" id="1.10.472.10">
    <property type="entry name" value="Cyclin-like"/>
    <property type="match status" value="2"/>
</dbReference>
<dbReference type="SUPFAM" id="SSF47954">
    <property type="entry name" value="Cyclin-like"/>
    <property type="match status" value="2"/>
</dbReference>
<feature type="domain" description="Cyclin-like" evidence="7">
    <location>
        <begin position="208"/>
        <end position="292"/>
    </location>
</feature>
<dbReference type="InterPro" id="IPR036915">
    <property type="entry name" value="Cyclin-like_sf"/>
</dbReference>
<dbReference type="EMBL" id="JAJJMA010249786">
    <property type="protein sequence ID" value="MCL7043724.1"/>
    <property type="molecule type" value="Genomic_DNA"/>
</dbReference>
<comment type="caution">
    <text evidence="9">The sequence shown here is derived from an EMBL/GenBank/DDBJ whole genome shotgun (WGS) entry which is preliminary data.</text>
</comment>
<evidence type="ECO:0000313" key="10">
    <source>
        <dbReference type="Proteomes" id="UP001177140"/>
    </source>
</evidence>
<dbReference type="PIRSF" id="PIRSF001771">
    <property type="entry name" value="Cyclin_A_B_D_E"/>
    <property type="match status" value="1"/>
</dbReference>
<keyword evidence="10" id="KW-1185">Reference proteome</keyword>
<dbReference type="AlphaFoldDB" id="A0AA42AXK7"/>
<evidence type="ECO:0000256" key="2">
    <source>
        <dbReference type="ARBA" id="ARBA00022618"/>
    </source>
</evidence>
<dbReference type="CDD" id="cd20511">
    <property type="entry name" value="CYCLIN_AtCycB-like_rpt2"/>
    <property type="match status" value="1"/>
</dbReference>
<dbReference type="InterPro" id="IPR048258">
    <property type="entry name" value="Cyclins_cyclin-box"/>
</dbReference>
<keyword evidence="4" id="KW-0131">Cell cycle</keyword>
<evidence type="ECO:0000256" key="1">
    <source>
        <dbReference type="ARBA" id="ARBA00006955"/>
    </source>
</evidence>
<dbReference type="GO" id="GO:0051301">
    <property type="term" value="P:cell division"/>
    <property type="evidence" value="ECO:0007669"/>
    <property type="project" value="UniProtKB-KW"/>
</dbReference>
<dbReference type="Pfam" id="PF00134">
    <property type="entry name" value="Cyclin_N"/>
    <property type="match status" value="1"/>
</dbReference>
<dbReference type="InterPro" id="IPR039361">
    <property type="entry name" value="Cyclin"/>
</dbReference>
<keyword evidence="2" id="KW-0132">Cell division</keyword>
<evidence type="ECO:0000259" key="7">
    <source>
        <dbReference type="SMART" id="SM00385"/>
    </source>
</evidence>
<dbReference type="Proteomes" id="UP001177140">
    <property type="component" value="Unassembled WGS sequence"/>
</dbReference>
<evidence type="ECO:0000313" key="9">
    <source>
        <dbReference type="EMBL" id="MCL7043724.1"/>
    </source>
</evidence>
<dbReference type="GO" id="GO:0044772">
    <property type="term" value="P:mitotic cell cycle phase transition"/>
    <property type="evidence" value="ECO:0007669"/>
    <property type="project" value="InterPro"/>
</dbReference>
<reference evidence="9" key="1">
    <citation type="submission" date="2022-03" db="EMBL/GenBank/DDBJ databases">
        <title>A functionally conserved STORR gene fusion in Papaver species that diverged 16.8 million years ago.</title>
        <authorList>
            <person name="Catania T."/>
        </authorList>
    </citation>
    <scope>NUCLEOTIDE SEQUENCE</scope>
    <source>
        <strain evidence="9">S-191538</strain>
    </source>
</reference>
<dbReference type="SMART" id="SM00385">
    <property type="entry name" value="CYCLIN"/>
    <property type="match status" value="2"/>
</dbReference>
<dbReference type="PANTHER" id="PTHR10177">
    <property type="entry name" value="CYCLINS"/>
    <property type="match status" value="1"/>
</dbReference>